<keyword evidence="2" id="KW-1185">Reference proteome</keyword>
<reference evidence="2" key="1">
    <citation type="journal article" date="2019" name="Curr. Biol.">
        <title>Genome Sequence of Striga asiatica Provides Insight into the Evolution of Plant Parasitism.</title>
        <authorList>
            <person name="Yoshida S."/>
            <person name="Kim S."/>
            <person name="Wafula E.K."/>
            <person name="Tanskanen J."/>
            <person name="Kim Y.M."/>
            <person name="Honaas L."/>
            <person name="Yang Z."/>
            <person name="Spallek T."/>
            <person name="Conn C.E."/>
            <person name="Ichihashi Y."/>
            <person name="Cheong K."/>
            <person name="Cui S."/>
            <person name="Der J.P."/>
            <person name="Gundlach H."/>
            <person name="Jiao Y."/>
            <person name="Hori C."/>
            <person name="Ishida J.K."/>
            <person name="Kasahara H."/>
            <person name="Kiba T."/>
            <person name="Kim M.S."/>
            <person name="Koo N."/>
            <person name="Laohavisit A."/>
            <person name="Lee Y.H."/>
            <person name="Lumba S."/>
            <person name="McCourt P."/>
            <person name="Mortimer J.C."/>
            <person name="Mutuku J.M."/>
            <person name="Nomura T."/>
            <person name="Sasaki-Sekimoto Y."/>
            <person name="Seto Y."/>
            <person name="Wang Y."/>
            <person name="Wakatake T."/>
            <person name="Sakakibara H."/>
            <person name="Demura T."/>
            <person name="Yamaguchi S."/>
            <person name="Yoneyama K."/>
            <person name="Manabe R.I."/>
            <person name="Nelson D.C."/>
            <person name="Schulman A.H."/>
            <person name="Timko M.P."/>
            <person name="dePamphilis C.W."/>
            <person name="Choi D."/>
            <person name="Shirasu K."/>
        </authorList>
    </citation>
    <scope>NUCLEOTIDE SEQUENCE [LARGE SCALE GENOMIC DNA]</scope>
    <source>
        <strain evidence="2">cv. UVA1</strain>
    </source>
</reference>
<dbReference type="Proteomes" id="UP000325081">
    <property type="component" value="Unassembled WGS sequence"/>
</dbReference>
<feature type="non-terminal residue" evidence="1">
    <location>
        <position position="1"/>
    </location>
</feature>
<proteinExistence type="predicted"/>
<sequence>TLDAFSRSRPVDKKYALLPSLGANRCPIHIRRILRCVDRGVENNIRHIDNINLKLIPVSALNIQDRVMLLQMIPNIYTRARTRPSHNPPLIVSVNKHQSVEPHLSMHLGQRNRGSVLRMSLSTFKMTPIVSNFCPSSIGEPDLQTLASTTLQLNWKNRKNLEKPKPHTDGLKILNPTRRYIELYVGSSFGGRMNYHLKEMIEDDYLFDFIYNWEVVPTHLIDKTHLLYFTMQDRSKIESAVELLARPVELQALHVDHGQGPARNQAHIYIEACFEPS</sequence>
<feature type="non-terminal residue" evidence="1">
    <location>
        <position position="277"/>
    </location>
</feature>
<protein>
    <submittedName>
        <fullName evidence="1">Mediator of RNA polymerase II transcription subunit</fullName>
    </submittedName>
</protein>
<name>A0A5A7P6Z4_STRAF</name>
<organism evidence="1 2">
    <name type="scientific">Striga asiatica</name>
    <name type="common">Asiatic witchweed</name>
    <name type="synonym">Buchnera asiatica</name>
    <dbReference type="NCBI Taxonomy" id="4170"/>
    <lineage>
        <taxon>Eukaryota</taxon>
        <taxon>Viridiplantae</taxon>
        <taxon>Streptophyta</taxon>
        <taxon>Embryophyta</taxon>
        <taxon>Tracheophyta</taxon>
        <taxon>Spermatophyta</taxon>
        <taxon>Magnoliopsida</taxon>
        <taxon>eudicotyledons</taxon>
        <taxon>Gunneridae</taxon>
        <taxon>Pentapetalae</taxon>
        <taxon>asterids</taxon>
        <taxon>lamiids</taxon>
        <taxon>Lamiales</taxon>
        <taxon>Orobanchaceae</taxon>
        <taxon>Buchnereae</taxon>
        <taxon>Striga</taxon>
    </lineage>
</organism>
<gene>
    <name evidence="1" type="ORF">STAS_04346</name>
</gene>
<comment type="caution">
    <text evidence="1">The sequence shown here is derived from an EMBL/GenBank/DDBJ whole genome shotgun (WGS) entry which is preliminary data.</text>
</comment>
<accession>A0A5A7P6Z4</accession>
<evidence type="ECO:0000313" key="2">
    <source>
        <dbReference type="Proteomes" id="UP000325081"/>
    </source>
</evidence>
<dbReference type="AlphaFoldDB" id="A0A5A7P6Z4"/>
<evidence type="ECO:0000313" key="1">
    <source>
        <dbReference type="EMBL" id="GER28540.1"/>
    </source>
</evidence>
<dbReference type="EMBL" id="BKCP01002669">
    <property type="protein sequence ID" value="GER28540.1"/>
    <property type="molecule type" value="Genomic_DNA"/>
</dbReference>